<evidence type="ECO:0008006" key="4">
    <source>
        <dbReference type="Google" id="ProtNLM"/>
    </source>
</evidence>
<proteinExistence type="predicted"/>
<sequence>MLLLRSRPAATVRVRAVLLYSTGAVAAFGIPMLVAIFRVIWPVHASEPAPQTDLRQLAWRVTAACLSLWVFFIVRAWKLNGHNAAAFRRQQRLTSPRAHWRCWFAAASAFVVGEFAAVSAQGELKDKFGLEFNQNSHPKGGQFSDWLPESAFTALSGLQEEPVIVGVAVLLWPGLRLRRLAAVAALTSACRAIPHLYYAADNDLRHAALVSISVVVWSALWSTGALLAVYYSRTLTPVIVAHGLWNSLVTAGQHWEVPMVLRIVQGAAVFVVLFGGLRPLFDVVWGRMFQLVTVRFREKSSVPT</sequence>
<keyword evidence="1" id="KW-1133">Transmembrane helix</keyword>
<feature type="transmembrane region" description="Helical" evidence="1">
    <location>
        <begin position="12"/>
        <end position="37"/>
    </location>
</feature>
<comment type="caution">
    <text evidence="2">The sequence shown here is derived from an EMBL/GenBank/DDBJ whole genome shotgun (WGS) entry which is preliminary data.</text>
</comment>
<keyword evidence="1" id="KW-0472">Membrane</keyword>
<dbReference type="EMBL" id="LJFS01000047">
    <property type="protein sequence ID" value="KPG26233.1"/>
    <property type="molecule type" value="Genomic_DNA"/>
</dbReference>
<feature type="transmembrane region" description="Helical" evidence="1">
    <location>
        <begin position="263"/>
        <end position="281"/>
    </location>
</feature>
<organism evidence="2 3">
    <name type="scientific">Mycobacteroides immunogenum</name>
    <dbReference type="NCBI Taxonomy" id="83262"/>
    <lineage>
        <taxon>Bacteria</taxon>
        <taxon>Bacillati</taxon>
        <taxon>Actinomycetota</taxon>
        <taxon>Actinomycetes</taxon>
        <taxon>Mycobacteriales</taxon>
        <taxon>Mycobacteriaceae</taxon>
        <taxon>Mycobacteroides</taxon>
    </lineage>
</organism>
<gene>
    <name evidence="2" type="ORF">AN912_25650</name>
</gene>
<protein>
    <recommendedName>
        <fullName evidence="4">Abortive infection protein</fullName>
    </recommendedName>
</protein>
<feature type="transmembrane region" description="Helical" evidence="1">
    <location>
        <begin position="207"/>
        <end position="231"/>
    </location>
</feature>
<evidence type="ECO:0000313" key="3">
    <source>
        <dbReference type="Proteomes" id="UP000037962"/>
    </source>
</evidence>
<accession>A0ABR5LKJ0</accession>
<name>A0ABR5LKJ0_9MYCO</name>
<feature type="transmembrane region" description="Helical" evidence="1">
    <location>
        <begin position="57"/>
        <end position="77"/>
    </location>
</feature>
<keyword evidence="3" id="KW-1185">Reference proteome</keyword>
<keyword evidence="1" id="KW-0812">Transmembrane</keyword>
<reference evidence="2 3" key="1">
    <citation type="submission" date="2015-09" db="EMBL/GenBank/DDBJ databases">
        <title>Genome Sequences of Mycobacterium immunogenum Isolates, Recuperated from a Chloraminated Drinking Water Distribution System Simulator Subjected to Episodes of Nitrification.</title>
        <authorList>
            <person name="Gomez-Alvarez V."/>
            <person name="Revetta R.P."/>
        </authorList>
    </citation>
    <scope>NUCLEOTIDE SEQUENCE [LARGE SCALE GENOMIC DNA]</scope>
    <source>
        <strain evidence="2 3">H076</strain>
    </source>
</reference>
<evidence type="ECO:0000313" key="2">
    <source>
        <dbReference type="EMBL" id="KPG26233.1"/>
    </source>
</evidence>
<dbReference type="Proteomes" id="UP000037962">
    <property type="component" value="Unassembled WGS sequence"/>
</dbReference>
<evidence type="ECO:0000256" key="1">
    <source>
        <dbReference type="SAM" id="Phobius"/>
    </source>
</evidence>